<feature type="region of interest" description="Disordered" evidence="1">
    <location>
        <begin position="1"/>
        <end position="27"/>
    </location>
</feature>
<proteinExistence type="predicted"/>
<sequence length="27" mass="3034">MPPSHTEKGQCIERSVDSMRHSHSSPL</sequence>
<accession>A0A0E9WG97</accession>
<evidence type="ECO:0000313" key="2">
    <source>
        <dbReference type="EMBL" id="JAH89372.1"/>
    </source>
</evidence>
<reference evidence="2" key="2">
    <citation type="journal article" date="2015" name="Fish Shellfish Immunol.">
        <title>Early steps in the European eel (Anguilla anguilla)-Vibrio vulnificus interaction in the gills: Role of the RtxA13 toxin.</title>
        <authorList>
            <person name="Callol A."/>
            <person name="Pajuelo D."/>
            <person name="Ebbesson L."/>
            <person name="Teles M."/>
            <person name="MacKenzie S."/>
            <person name="Amaro C."/>
        </authorList>
    </citation>
    <scope>NUCLEOTIDE SEQUENCE</scope>
</reference>
<evidence type="ECO:0000256" key="1">
    <source>
        <dbReference type="SAM" id="MobiDB-lite"/>
    </source>
</evidence>
<protein>
    <submittedName>
        <fullName evidence="2">Uncharacterized protein</fullName>
    </submittedName>
</protein>
<reference evidence="2" key="1">
    <citation type="submission" date="2014-11" db="EMBL/GenBank/DDBJ databases">
        <authorList>
            <person name="Amaro Gonzalez C."/>
        </authorList>
    </citation>
    <scope>NUCLEOTIDE SEQUENCE</scope>
</reference>
<organism evidence="2">
    <name type="scientific">Anguilla anguilla</name>
    <name type="common">European freshwater eel</name>
    <name type="synonym">Muraena anguilla</name>
    <dbReference type="NCBI Taxonomy" id="7936"/>
    <lineage>
        <taxon>Eukaryota</taxon>
        <taxon>Metazoa</taxon>
        <taxon>Chordata</taxon>
        <taxon>Craniata</taxon>
        <taxon>Vertebrata</taxon>
        <taxon>Euteleostomi</taxon>
        <taxon>Actinopterygii</taxon>
        <taxon>Neopterygii</taxon>
        <taxon>Teleostei</taxon>
        <taxon>Anguilliformes</taxon>
        <taxon>Anguillidae</taxon>
        <taxon>Anguilla</taxon>
    </lineage>
</organism>
<feature type="compositionally biased region" description="Basic and acidic residues" evidence="1">
    <location>
        <begin position="1"/>
        <end position="20"/>
    </location>
</feature>
<dbReference type="EMBL" id="GBXM01019205">
    <property type="protein sequence ID" value="JAH89372.1"/>
    <property type="molecule type" value="Transcribed_RNA"/>
</dbReference>
<name>A0A0E9WG97_ANGAN</name>
<dbReference type="AlphaFoldDB" id="A0A0E9WG97"/>